<dbReference type="HOGENOM" id="CLU_010194_44_0_1"/>
<keyword evidence="6" id="KW-1185">Reference proteome</keyword>
<organism evidence="5 6">
    <name type="scientific">Cladophialophora psammophila CBS 110553</name>
    <dbReference type="NCBI Taxonomy" id="1182543"/>
    <lineage>
        <taxon>Eukaryota</taxon>
        <taxon>Fungi</taxon>
        <taxon>Dikarya</taxon>
        <taxon>Ascomycota</taxon>
        <taxon>Pezizomycotina</taxon>
        <taxon>Eurotiomycetes</taxon>
        <taxon>Chaetothyriomycetidae</taxon>
        <taxon>Chaetothyriales</taxon>
        <taxon>Herpotrichiellaceae</taxon>
        <taxon>Cladophialophora</taxon>
    </lineage>
</organism>
<evidence type="ECO:0000256" key="1">
    <source>
        <dbReference type="ARBA" id="ARBA00006484"/>
    </source>
</evidence>
<keyword evidence="2" id="KW-0521">NADP</keyword>
<protein>
    <recommendedName>
        <fullName evidence="7">Oxidoreductase</fullName>
    </recommendedName>
</protein>
<comment type="caution">
    <text evidence="5">The sequence shown here is derived from an EMBL/GenBank/DDBJ whole genome shotgun (WGS) entry which is preliminary data.</text>
</comment>
<dbReference type="PRINTS" id="PR00080">
    <property type="entry name" value="SDRFAMILY"/>
</dbReference>
<evidence type="ECO:0000256" key="4">
    <source>
        <dbReference type="RuleBase" id="RU000363"/>
    </source>
</evidence>
<reference evidence="5 6" key="1">
    <citation type="submission" date="2013-03" db="EMBL/GenBank/DDBJ databases">
        <title>The Genome Sequence of Cladophialophora psammophila CBS 110553.</title>
        <authorList>
            <consortium name="The Broad Institute Genomics Platform"/>
            <person name="Cuomo C."/>
            <person name="de Hoog S."/>
            <person name="Gorbushina A."/>
            <person name="Walker B."/>
            <person name="Young S.K."/>
            <person name="Zeng Q."/>
            <person name="Gargeya S."/>
            <person name="Fitzgerald M."/>
            <person name="Haas B."/>
            <person name="Abouelleil A."/>
            <person name="Allen A.W."/>
            <person name="Alvarado L."/>
            <person name="Arachchi H.M."/>
            <person name="Berlin A.M."/>
            <person name="Chapman S.B."/>
            <person name="Gainer-Dewar J."/>
            <person name="Goldberg J."/>
            <person name="Griggs A."/>
            <person name="Gujja S."/>
            <person name="Hansen M."/>
            <person name="Howarth C."/>
            <person name="Imamovic A."/>
            <person name="Ireland A."/>
            <person name="Larimer J."/>
            <person name="McCowan C."/>
            <person name="Murphy C."/>
            <person name="Pearson M."/>
            <person name="Poon T.W."/>
            <person name="Priest M."/>
            <person name="Roberts A."/>
            <person name="Saif S."/>
            <person name="Shea T."/>
            <person name="Sisk P."/>
            <person name="Sykes S."/>
            <person name="Wortman J."/>
            <person name="Nusbaum C."/>
            <person name="Birren B."/>
        </authorList>
    </citation>
    <scope>NUCLEOTIDE SEQUENCE [LARGE SCALE GENOMIC DNA]</scope>
    <source>
        <strain evidence="5 6">CBS 110553</strain>
    </source>
</reference>
<dbReference type="GeneID" id="19191379"/>
<dbReference type="OrthoDB" id="191139at2759"/>
<keyword evidence="3" id="KW-0560">Oxidoreductase</keyword>
<dbReference type="AlphaFoldDB" id="W9WZV1"/>
<accession>W9WZV1</accession>
<dbReference type="STRING" id="1182543.W9WZV1"/>
<dbReference type="PRINTS" id="PR00081">
    <property type="entry name" value="GDHRDH"/>
</dbReference>
<dbReference type="Gene3D" id="3.40.50.720">
    <property type="entry name" value="NAD(P)-binding Rossmann-like Domain"/>
    <property type="match status" value="1"/>
</dbReference>
<dbReference type="RefSeq" id="XP_007745452.1">
    <property type="nucleotide sequence ID" value="XM_007747262.1"/>
</dbReference>
<gene>
    <name evidence="5" type="ORF">A1O5_06670</name>
</gene>
<dbReference type="EMBL" id="AMGX01000009">
    <property type="protein sequence ID" value="EXJ70600.1"/>
    <property type="molecule type" value="Genomic_DNA"/>
</dbReference>
<evidence type="ECO:0000313" key="6">
    <source>
        <dbReference type="Proteomes" id="UP000019471"/>
    </source>
</evidence>
<evidence type="ECO:0008006" key="7">
    <source>
        <dbReference type="Google" id="ProtNLM"/>
    </source>
</evidence>
<dbReference type="InterPro" id="IPR002347">
    <property type="entry name" value="SDR_fam"/>
</dbReference>
<dbReference type="eggNOG" id="KOG1208">
    <property type="taxonomic scope" value="Eukaryota"/>
</dbReference>
<sequence>MTTATTHPDFGFATDGLTVAAAFPSAIKGRTILITGVNRKGIGYTTAEAFASQSPRCLILAGRSVSKLQECIDDLKSTYPDIPVDYRTLQVDLSSQKSVRAAGAEVMGWVDVPSIDIVINNAGIMNIPTRTITEDGVEVTMATNHVGHFLLTNLVMPKILTAAAAVKSHRGSVRIVNLASMGINVGGVRFSDMDYQKPVTELPEEEKPNIAMMKAFNLPVDETMAYIPTAAYGASKTAAVLFSVGLNDKLYDKHGILGVAVNPGEIRTELGRYTDPAMLDTMLDAAKKHGLVWKTQQQGCSTTLVAAVDDKLSVPGDDGNGVFLSDCQFKATPAYAVKKEFATKLWEVSEGLTGEKFSW</sequence>
<evidence type="ECO:0000313" key="5">
    <source>
        <dbReference type="EMBL" id="EXJ70600.1"/>
    </source>
</evidence>
<proteinExistence type="inferred from homology"/>
<name>W9WZV1_9EURO</name>
<dbReference type="PANTHER" id="PTHR24320">
    <property type="entry name" value="RETINOL DEHYDROGENASE"/>
    <property type="match status" value="1"/>
</dbReference>
<dbReference type="PANTHER" id="PTHR24320:SF283">
    <property type="entry name" value="RETINOL DEHYDROGENASE 11"/>
    <property type="match status" value="1"/>
</dbReference>
<comment type="similarity">
    <text evidence="1 4">Belongs to the short-chain dehydrogenases/reductases (SDR) family.</text>
</comment>
<dbReference type="Pfam" id="PF00106">
    <property type="entry name" value="adh_short"/>
    <property type="match status" value="1"/>
</dbReference>
<evidence type="ECO:0000256" key="2">
    <source>
        <dbReference type="ARBA" id="ARBA00022857"/>
    </source>
</evidence>
<evidence type="ECO:0000256" key="3">
    <source>
        <dbReference type="ARBA" id="ARBA00023002"/>
    </source>
</evidence>
<dbReference type="Proteomes" id="UP000019471">
    <property type="component" value="Unassembled WGS sequence"/>
</dbReference>
<dbReference type="GO" id="GO:0016491">
    <property type="term" value="F:oxidoreductase activity"/>
    <property type="evidence" value="ECO:0007669"/>
    <property type="project" value="UniProtKB-KW"/>
</dbReference>
<dbReference type="InterPro" id="IPR036291">
    <property type="entry name" value="NAD(P)-bd_dom_sf"/>
</dbReference>
<dbReference type="SUPFAM" id="SSF51735">
    <property type="entry name" value="NAD(P)-binding Rossmann-fold domains"/>
    <property type="match status" value="1"/>
</dbReference>